<keyword evidence="2" id="KW-1185">Reference proteome</keyword>
<dbReference type="RefSeq" id="WP_268074625.1">
    <property type="nucleotide sequence ID" value="NZ_CP109965.1"/>
</dbReference>
<organism evidence="1 2">
    <name type="scientific">Catenovulum adriaticum</name>
    <dbReference type="NCBI Taxonomy" id="2984846"/>
    <lineage>
        <taxon>Bacteria</taxon>
        <taxon>Pseudomonadati</taxon>
        <taxon>Pseudomonadota</taxon>
        <taxon>Gammaproteobacteria</taxon>
        <taxon>Alteromonadales</taxon>
        <taxon>Alteromonadaceae</taxon>
        <taxon>Catenovulum</taxon>
    </lineage>
</organism>
<dbReference type="Proteomes" id="UP001163726">
    <property type="component" value="Chromosome"/>
</dbReference>
<dbReference type="EMBL" id="CP109965">
    <property type="protein sequence ID" value="WAJ70323.1"/>
    <property type="molecule type" value="Genomic_DNA"/>
</dbReference>
<name>A0ABY7AL94_9ALTE</name>
<gene>
    <name evidence="1" type="ORF">OLW01_00465</name>
</gene>
<reference evidence="1" key="1">
    <citation type="submission" date="2022-10" db="EMBL/GenBank/DDBJ databases">
        <title>Catenovulum adriacola sp. nov. isolated in the Harbour of Susak.</title>
        <authorList>
            <person name="Schoch T."/>
            <person name="Reich S.J."/>
            <person name="Stoeferle S."/>
            <person name="Flaiz M."/>
            <person name="Kazda M."/>
            <person name="Riedel C.U."/>
            <person name="Duerre P."/>
        </authorList>
    </citation>
    <scope>NUCLEOTIDE SEQUENCE</scope>
    <source>
        <strain evidence="1">TS8</strain>
    </source>
</reference>
<evidence type="ECO:0000313" key="2">
    <source>
        <dbReference type="Proteomes" id="UP001163726"/>
    </source>
</evidence>
<protein>
    <submittedName>
        <fullName evidence="1">Uncharacterized protein</fullName>
    </submittedName>
</protein>
<evidence type="ECO:0000313" key="1">
    <source>
        <dbReference type="EMBL" id="WAJ70323.1"/>
    </source>
</evidence>
<sequence length="42" mass="4773">MEFLLFGFVALIFKVIEVICERKKFTPSKSFAIGFITVLAAF</sequence>
<accession>A0ABY7AL94</accession>
<proteinExistence type="predicted"/>